<feature type="compositionally biased region" description="Basic and acidic residues" evidence="1">
    <location>
        <begin position="11"/>
        <end position="24"/>
    </location>
</feature>
<gene>
    <name evidence="3" type="ORF">C1S70_22425</name>
</gene>
<organism evidence="3 4">
    <name type="scientific">Azospirillum argentinense</name>
    <dbReference type="NCBI Taxonomy" id="2970906"/>
    <lineage>
        <taxon>Bacteria</taxon>
        <taxon>Pseudomonadati</taxon>
        <taxon>Pseudomonadota</taxon>
        <taxon>Alphaproteobacteria</taxon>
        <taxon>Rhodospirillales</taxon>
        <taxon>Azospirillaceae</taxon>
        <taxon>Azospirillum</taxon>
    </lineage>
</organism>
<geneLocation type="plasmid" evidence="3">
    <name>p15unnamed</name>
</geneLocation>
<sequence length="303" mass="32716">MARQIPLDSAGRADDPERDRARDDGMHEIAPDLAYRRLAIVNVVFVGAPGGGDRLSDRQWVLIDAGIMGMAGLIARAAEERFGPDSRPAAIVMTHGHFDHVGALEELAERWDAPVYAHALEHPYLDGSASYPPPDPSVGGGLMSLMAPLYPRGPVNVGGRLRRLPEDGSVPGMPGWRWLATPGHSPGHVSFWRAADRSLIAGDAFITTRQESAYAVAVQDPEMHGPPMYYTMDWQKARDSVVLLAGLEPELVVTGHGPAMRGSGMRAALHELARDFDRIAVPDHGTYVDAPARAEDGSAYQPP</sequence>
<evidence type="ECO:0000256" key="1">
    <source>
        <dbReference type="SAM" id="MobiDB-lite"/>
    </source>
</evidence>
<feature type="region of interest" description="Disordered" evidence="1">
    <location>
        <begin position="1"/>
        <end position="24"/>
    </location>
</feature>
<dbReference type="PANTHER" id="PTHR42951">
    <property type="entry name" value="METALLO-BETA-LACTAMASE DOMAIN-CONTAINING"/>
    <property type="match status" value="1"/>
</dbReference>
<dbReference type="InterPro" id="IPR050855">
    <property type="entry name" value="NDM-1-like"/>
</dbReference>
<reference evidence="3 4" key="1">
    <citation type="submission" date="2018-01" db="EMBL/GenBank/DDBJ databases">
        <title>Whole genome sequence of Azospirillum brasilense REC3 isolated from strawberry roots.</title>
        <authorList>
            <person name="Fontana C.A."/>
            <person name="Salazar S.M."/>
            <person name="Bassi D."/>
            <person name="Puglisi E."/>
            <person name="Lovaisa N.C."/>
            <person name="Toffoli L.M."/>
            <person name="Pedraza R."/>
            <person name="Cocconcelli P.S."/>
        </authorList>
    </citation>
    <scope>NUCLEOTIDE SEQUENCE [LARGE SCALE GENOMIC DNA]</scope>
    <source>
        <strain evidence="3 4">REC3</strain>
        <plasmid evidence="3">p15unnamed</plasmid>
    </source>
</reference>
<proteinExistence type="predicted"/>
<dbReference type="Proteomes" id="UP000236268">
    <property type="component" value="Unassembled WGS sequence"/>
</dbReference>
<dbReference type="Pfam" id="PF00753">
    <property type="entry name" value="Lactamase_B"/>
    <property type="match status" value="1"/>
</dbReference>
<dbReference type="InterPro" id="IPR001279">
    <property type="entry name" value="Metallo-B-lactamas"/>
</dbReference>
<dbReference type="RefSeq" id="WP_103040830.1">
    <property type="nucleotide sequence ID" value="NZ_POWG01000027.1"/>
</dbReference>
<comment type="caution">
    <text evidence="3">The sequence shown here is derived from an EMBL/GenBank/DDBJ whole genome shotgun (WGS) entry which is preliminary data.</text>
</comment>
<feature type="domain" description="Metallo-beta-lactamase" evidence="2">
    <location>
        <begin position="40"/>
        <end position="256"/>
    </location>
</feature>
<dbReference type="GO" id="GO:0016787">
    <property type="term" value="F:hydrolase activity"/>
    <property type="evidence" value="ECO:0007669"/>
    <property type="project" value="UniProtKB-KW"/>
</dbReference>
<keyword evidence="3" id="KW-0614">Plasmid</keyword>
<dbReference type="AlphaFoldDB" id="A0A2K1FW52"/>
<accession>A0A2K1FW52</accession>
<dbReference type="PANTHER" id="PTHR42951:SF17">
    <property type="entry name" value="METALLO-BETA-LACTAMASE DOMAIN-CONTAINING PROTEIN"/>
    <property type="match status" value="1"/>
</dbReference>
<evidence type="ECO:0000259" key="2">
    <source>
        <dbReference type="SMART" id="SM00849"/>
    </source>
</evidence>
<dbReference type="SMART" id="SM00849">
    <property type="entry name" value="Lactamase_B"/>
    <property type="match status" value="1"/>
</dbReference>
<dbReference type="CDD" id="cd07721">
    <property type="entry name" value="yflN-like_MBL-fold"/>
    <property type="match status" value="1"/>
</dbReference>
<name>A0A2K1FW52_9PROT</name>
<protein>
    <submittedName>
        <fullName evidence="3">MBL fold metallo-hydrolase</fullName>
    </submittedName>
</protein>
<evidence type="ECO:0000313" key="4">
    <source>
        <dbReference type="Proteomes" id="UP000236268"/>
    </source>
</evidence>
<dbReference type="EMBL" id="POWG01000027">
    <property type="protein sequence ID" value="PNQ96669.1"/>
    <property type="molecule type" value="Genomic_DNA"/>
</dbReference>
<dbReference type="InterPro" id="IPR036866">
    <property type="entry name" value="RibonucZ/Hydroxyglut_hydro"/>
</dbReference>
<dbReference type="Gene3D" id="3.60.15.10">
    <property type="entry name" value="Ribonuclease Z/Hydroxyacylglutathione hydrolase-like"/>
    <property type="match status" value="1"/>
</dbReference>
<evidence type="ECO:0000313" key="3">
    <source>
        <dbReference type="EMBL" id="PNQ96669.1"/>
    </source>
</evidence>
<keyword evidence="3" id="KW-0378">Hydrolase</keyword>
<dbReference type="SUPFAM" id="SSF56281">
    <property type="entry name" value="Metallo-hydrolase/oxidoreductase"/>
    <property type="match status" value="1"/>
</dbReference>